<name>A0A0M3HQW1_ASCLU</name>
<feature type="chain" id="PRO_5005656291" evidence="1">
    <location>
        <begin position="17"/>
        <end position="84"/>
    </location>
</feature>
<feature type="signal peptide" evidence="1">
    <location>
        <begin position="1"/>
        <end position="16"/>
    </location>
</feature>
<dbReference type="WBParaSite" id="ALUE_0000456901-mRNA-1">
    <property type="protein sequence ID" value="ALUE_0000456901-mRNA-1"/>
    <property type="gene ID" value="ALUE_0000456901"/>
</dbReference>
<proteinExistence type="predicted"/>
<evidence type="ECO:0000313" key="2">
    <source>
        <dbReference type="Proteomes" id="UP000036681"/>
    </source>
</evidence>
<protein>
    <submittedName>
        <fullName evidence="3">Secreted protein</fullName>
    </submittedName>
</protein>
<dbReference type="Proteomes" id="UP000036681">
    <property type="component" value="Unplaced"/>
</dbReference>
<accession>A0A0M3HQW1</accession>
<keyword evidence="1" id="KW-0732">Signal</keyword>
<dbReference type="AlphaFoldDB" id="A0A0M3HQW1"/>
<evidence type="ECO:0000313" key="3">
    <source>
        <dbReference type="WBParaSite" id="ALUE_0000456901-mRNA-1"/>
    </source>
</evidence>
<sequence>MNSFVVFLSLLALAIATPQMQSASVLIPAQGGSGCVRCNSQASFQTTIRFQSLVVQCSIVSQENCPGCCGAYAISIGRSPVRYV</sequence>
<evidence type="ECO:0000256" key="1">
    <source>
        <dbReference type="SAM" id="SignalP"/>
    </source>
</evidence>
<organism evidence="2 3">
    <name type="scientific">Ascaris lumbricoides</name>
    <name type="common">Giant roundworm</name>
    <dbReference type="NCBI Taxonomy" id="6252"/>
    <lineage>
        <taxon>Eukaryota</taxon>
        <taxon>Metazoa</taxon>
        <taxon>Ecdysozoa</taxon>
        <taxon>Nematoda</taxon>
        <taxon>Chromadorea</taxon>
        <taxon>Rhabditida</taxon>
        <taxon>Spirurina</taxon>
        <taxon>Ascaridomorpha</taxon>
        <taxon>Ascaridoidea</taxon>
        <taxon>Ascarididae</taxon>
        <taxon>Ascaris</taxon>
    </lineage>
</organism>
<keyword evidence="2" id="KW-1185">Reference proteome</keyword>
<reference evidence="3" key="1">
    <citation type="submission" date="2017-02" db="UniProtKB">
        <authorList>
            <consortium name="WormBaseParasite"/>
        </authorList>
    </citation>
    <scope>IDENTIFICATION</scope>
</reference>